<evidence type="ECO:0000313" key="4">
    <source>
        <dbReference type="Proteomes" id="UP000232693"/>
    </source>
</evidence>
<gene>
    <name evidence="1" type="primary">ubiT</name>
    <name evidence="3" type="ORF">CW740_04365</name>
</gene>
<evidence type="ECO:0000259" key="2">
    <source>
        <dbReference type="Pfam" id="PF02036"/>
    </source>
</evidence>
<dbReference type="InterPro" id="IPR036527">
    <property type="entry name" value="SCP2_sterol-bd_dom_sf"/>
</dbReference>
<name>A0A2K9AAS1_9GAMM</name>
<dbReference type="HAMAP" id="MF_02231">
    <property type="entry name" value="UbiT"/>
    <property type="match status" value="1"/>
</dbReference>
<dbReference type="GO" id="GO:0006744">
    <property type="term" value="P:ubiquinone biosynthetic process"/>
    <property type="evidence" value="ECO:0007669"/>
    <property type="project" value="UniProtKB-UniRule"/>
</dbReference>
<dbReference type="SUPFAM" id="SSF55718">
    <property type="entry name" value="SCP-like"/>
    <property type="match status" value="1"/>
</dbReference>
<dbReference type="Proteomes" id="UP000232693">
    <property type="component" value="Chromosome"/>
</dbReference>
<dbReference type="KEGG" id="kpd:CW740_04365"/>
<keyword evidence="4" id="KW-1185">Reference proteome</keyword>
<accession>A0A2K9AAS1</accession>
<dbReference type="AlphaFoldDB" id="A0A2K9AAS1"/>
<dbReference type="EMBL" id="CP025120">
    <property type="protein sequence ID" value="AUD78527.1"/>
    <property type="molecule type" value="Genomic_DNA"/>
</dbReference>
<dbReference type="InterPro" id="IPR003033">
    <property type="entry name" value="SCP2_sterol-bd_dom"/>
</dbReference>
<evidence type="ECO:0000313" key="3">
    <source>
        <dbReference type="EMBL" id="AUD78527.1"/>
    </source>
</evidence>
<keyword evidence="1" id="KW-0831">Ubiquinone biosynthesis</keyword>
<dbReference type="Pfam" id="PF02036">
    <property type="entry name" value="SCP2"/>
    <property type="match status" value="1"/>
</dbReference>
<organism evidence="3 4">
    <name type="scientific">Kangiella profundi</name>
    <dbReference type="NCBI Taxonomy" id="1561924"/>
    <lineage>
        <taxon>Bacteria</taxon>
        <taxon>Pseudomonadati</taxon>
        <taxon>Pseudomonadota</taxon>
        <taxon>Gammaproteobacteria</taxon>
        <taxon>Kangiellales</taxon>
        <taxon>Kangiellaceae</taxon>
        <taxon>Kangiella</taxon>
    </lineage>
</organism>
<feature type="domain" description="SCP2" evidence="2">
    <location>
        <begin position="64"/>
        <end position="163"/>
    </location>
</feature>
<comment type="function">
    <text evidence="1">Required for O(2)-independent ubiquinone (coenzyme Q) biosynthesis. Likely functions as an accessory factor.</text>
</comment>
<reference evidence="3 4" key="1">
    <citation type="submission" date="2017-12" db="EMBL/GenBank/DDBJ databases">
        <title>Kangiella profundi FT102 completed genome.</title>
        <authorList>
            <person name="Xu J."/>
            <person name="Wang J."/>
            <person name="Lu Y."/>
        </authorList>
    </citation>
    <scope>NUCLEOTIDE SEQUENCE [LARGE SCALE GENOMIC DNA]</scope>
    <source>
        <strain evidence="3 4">FT102</strain>
    </source>
</reference>
<dbReference type="OrthoDB" id="5292463at2"/>
<proteinExistence type="inferred from homology"/>
<dbReference type="UniPathway" id="UPA00232"/>
<evidence type="ECO:0000256" key="1">
    <source>
        <dbReference type="HAMAP-Rule" id="MF_02231"/>
    </source>
</evidence>
<protein>
    <recommendedName>
        <fullName evidence="1">Ubiquinone biosynthesis accessory factor UbiT</fullName>
    </recommendedName>
</protein>
<dbReference type="InterPro" id="IPR016830">
    <property type="entry name" value="UbiT"/>
</dbReference>
<sequence length="190" mass="21386">MNQFHELIQFMSQLTNLSHLSFADKITATLQPKLAALLAPQKLGSCISFVPQVINRKLIEAVLNRVLQEQIGDGDFDYLTGKWLLVEIRDAQLFTTIGFRNHQFVCRQVAQESSDADARLSVFAADAIDLVQQNIDPDTLFFQRKLTIGGDTELAHHVKNTLDTLEPDTIPKLIKTILQKYQAIISRPAI</sequence>
<comment type="similarity">
    <text evidence="1">Belongs to the UbiT family.</text>
</comment>
<comment type="pathway">
    <text evidence="1">Cofactor biosynthesis; ubiquinone biosynthesis.</text>
</comment>
<dbReference type="Gene3D" id="3.30.1050.10">
    <property type="entry name" value="SCP2 sterol-binding domain"/>
    <property type="match status" value="1"/>
</dbReference>